<dbReference type="InterPro" id="IPR039298">
    <property type="entry name" value="ACOT13"/>
</dbReference>
<dbReference type="NCBIfam" id="TIGR00369">
    <property type="entry name" value="unchar_dom_1"/>
    <property type="match status" value="1"/>
</dbReference>
<sequence>MIEYRQRNYSWEDPLKGINQAKNITGLEYLKGIFAGSIAAPPIFNTVDFKVISVEKGQVIFEFHPKEFHYNPVGSVHGGIVTTILDSAIGCSLLSTLPVKTTFTTLDLKINFVAKINTKTPVLKTHTKIIHQGKTTALLEADLIDNNGKVYAHTVSTCMILPI</sequence>
<dbReference type="InterPro" id="IPR029069">
    <property type="entry name" value="HotDog_dom_sf"/>
</dbReference>
<dbReference type="Pfam" id="PF03061">
    <property type="entry name" value="4HBT"/>
    <property type="match status" value="1"/>
</dbReference>
<proteinExistence type="inferred from homology"/>
<evidence type="ECO:0000313" key="5">
    <source>
        <dbReference type="Proteomes" id="UP000245429"/>
    </source>
</evidence>
<dbReference type="SUPFAM" id="SSF54637">
    <property type="entry name" value="Thioesterase/thiol ester dehydrase-isomerase"/>
    <property type="match status" value="1"/>
</dbReference>
<organism evidence="4 5">
    <name type="scientific">Flavobacterium sediminis</name>
    <dbReference type="NCBI Taxonomy" id="2201181"/>
    <lineage>
        <taxon>Bacteria</taxon>
        <taxon>Pseudomonadati</taxon>
        <taxon>Bacteroidota</taxon>
        <taxon>Flavobacteriia</taxon>
        <taxon>Flavobacteriales</taxon>
        <taxon>Flavobacteriaceae</taxon>
        <taxon>Flavobacterium</taxon>
    </lineage>
</organism>
<dbReference type="OrthoDB" id="328435at2"/>
<dbReference type="CDD" id="cd03443">
    <property type="entry name" value="PaaI_thioesterase"/>
    <property type="match status" value="1"/>
</dbReference>
<protein>
    <submittedName>
        <fullName evidence="4">PaaI family thioesterase</fullName>
    </submittedName>
</protein>
<evidence type="ECO:0000313" key="4">
    <source>
        <dbReference type="EMBL" id="AWM14826.1"/>
    </source>
</evidence>
<gene>
    <name evidence="4" type="ORF">DI487_13850</name>
</gene>
<dbReference type="PANTHER" id="PTHR21660">
    <property type="entry name" value="THIOESTERASE SUPERFAMILY MEMBER-RELATED"/>
    <property type="match status" value="1"/>
</dbReference>
<evidence type="ECO:0000259" key="3">
    <source>
        <dbReference type="Pfam" id="PF03061"/>
    </source>
</evidence>
<accession>A0A2U8QY38</accession>
<evidence type="ECO:0000256" key="2">
    <source>
        <dbReference type="ARBA" id="ARBA00022801"/>
    </source>
</evidence>
<feature type="domain" description="Thioesterase" evidence="3">
    <location>
        <begin position="74"/>
        <end position="150"/>
    </location>
</feature>
<dbReference type="GO" id="GO:0047617">
    <property type="term" value="F:fatty acyl-CoA hydrolase activity"/>
    <property type="evidence" value="ECO:0007669"/>
    <property type="project" value="InterPro"/>
</dbReference>
<reference evidence="4 5" key="1">
    <citation type="submission" date="2018-05" db="EMBL/GenBank/DDBJ databases">
        <title>Flavobacterium sp. MEBiC07310.</title>
        <authorList>
            <person name="Baek K."/>
        </authorList>
    </citation>
    <scope>NUCLEOTIDE SEQUENCE [LARGE SCALE GENOMIC DNA]</scope>
    <source>
        <strain evidence="4 5">MEBiC07310</strain>
    </source>
</reference>
<dbReference type="EMBL" id="CP029463">
    <property type="protein sequence ID" value="AWM14826.1"/>
    <property type="molecule type" value="Genomic_DNA"/>
</dbReference>
<name>A0A2U8QY38_9FLAO</name>
<comment type="similarity">
    <text evidence="1">Belongs to the thioesterase PaaI family.</text>
</comment>
<dbReference type="InterPro" id="IPR003736">
    <property type="entry name" value="PAAI_dom"/>
</dbReference>
<dbReference type="Gene3D" id="3.10.129.10">
    <property type="entry name" value="Hotdog Thioesterase"/>
    <property type="match status" value="1"/>
</dbReference>
<dbReference type="KEGG" id="fse:DI487_13850"/>
<keyword evidence="5" id="KW-1185">Reference proteome</keyword>
<dbReference type="PANTHER" id="PTHR21660:SF1">
    <property type="entry name" value="ACYL-COENZYME A THIOESTERASE 13"/>
    <property type="match status" value="1"/>
</dbReference>
<dbReference type="Proteomes" id="UP000245429">
    <property type="component" value="Chromosome"/>
</dbReference>
<keyword evidence="2" id="KW-0378">Hydrolase</keyword>
<dbReference type="RefSeq" id="WP_109570164.1">
    <property type="nucleotide sequence ID" value="NZ_CP029463.1"/>
</dbReference>
<dbReference type="InterPro" id="IPR006683">
    <property type="entry name" value="Thioestr_dom"/>
</dbReference>
<dbReference type="AlphaFoldDB" id="A0A2U8QY38"/>
<evidence type="ECO:0000256" key="1">
    <source>
        <dbReference type="ARBA" id="ARBA00008324"/>
    </source>
</evidence>